<feature type="domain" description="G-protein coupled receptors family 1 profile" evidence="10">
    <location>
        <begin position="126"/>
        <end position="402"/>
    </location>
</feature>
<name>A0A6V7UPL6_MELEN</name>
<dbReference type="SUPFAM" id="SSF81321">
    <property type="entry name" value="Family A G protein-coupled receptor-like"/>
    <property type="match status" value="1"/>
</dbReference>
<dbReference type="Gene3D" id="1.20.1070.10">
    <property type="entry name" value="Rhodopsin 7-helix transmembrane proteins"/>
    <property type="match status" value="1"/>
</dbReference>
<sequence length="402" mass="45094">MLSTESQASSNYLNSSLSVPEFYKIHSNPVEASPSNLTDLRDGLGPDVLLQFSNIQLKLSNGTVTSHLDIPSLRSFCSSQDVADFAKSLGEYIAEMDYAPIPISSNITTWFLLAVFIFVGLSGFVGNLLTVMVIHRNPSFHSQTNYFLASLAISDLLLILVGVPFDVFFLWKSRFITSPFNGFCEITSTFISWFTFNSILTIVSLTWERLVAICYPFSLKPFFHRDAVIWLIIIIWFISFFPSLFIGLQFKLVIQDFCGHTHVNSNGLGSKCDFVGWSGNYGSGENYTFEVMLFFTFVLPVLFVIYCYIRILRTLNEATFNSFHLNAGSSIVRKHTSSSHTNSTLLNAITEENFPSTSNNSTNTTAGNNSDLNARDSFTRSSLRSQRAHKTVMKMLSEFALM</sequence>
<dbReference type="PANTHER" id="PTHR24243:SF208">
    <property type="entry name" value="PYROKININ-1 RECEPTOR"/>
    <property type="match status" value="1"/>
</dbReference>
<evidence type="ECO:0000256" key="5">
    <source>
        <dbReference type="ARBA" id="ARBA00023136"/>
    </source>
</evidence>
<evidence type="ECO:0000259" key="10">
    <source>
        <dbReference type="PROSITE" id="PS50262"/>
    </source>
</evidence>
<dbReference type="EMBL" id="CAJEWN010000085">
    <property type="protein sequence ID" value="CAD2161369.1"/>
    <property type="molecule type" value="Genomic_DNA"/>
</dbReference>
<dbReference type="InterPro" id="IPR000276">
    <property type="entry name" value="GPCR_Rhodpsn"/>
</dbReference>
<evidence type="ECO:0000313" key="12">
    <source>
        <dbReference type="Proteomes" id="UP000580250"/>
    </source>
</evidence>
<organism evidence="11 12">
    <name type="scientific">Meloidogyne enterolobii</name>
    <name type="common">Root-knot nematode worm</name>
    <name type="synonym">Meloidogyne mayaguensis</name>
    <dbReference type="NCBI Taxonomy" id="390850"/>
    <lineage>
        <taxon>Eukaryota</taxon>
        <taxon>Metazoa</taxon>
        <taxon>Ecdysozoa</taxon>
        <taxon>Nematoda</taxon>
        <taxon>Chromadorea</taxon>
        <taxon>Rhabditida</taxon>
        <taxon>Tylenchina</taxon>
        <taxon>Tylenchomorpha</taxon>
        <taxon>Tylenchoidea</taxon>
        <taxon>Meloidogynidae</taxon>
        <taxon>Meloidogyninae</taxon>
        <taxon>Meloidogyne</taxon>
    </lineage>
</organism>
<dbReference type="OrthoDB" id="5962705at2759"/>
<feature type="transmembrane region" description="Helical" evidence="9">
    <location>
        <begin position="191"/>
        <end position="215"/>
    </location>
</feature>
<proteinExistence type="predicted"/>
<evidence type="ECO:0000256" key="6">
    <source>
        <dbReference type="ARBA" id="ARBA00023170"/>
    </source>
</evidence>
<dbReference type="Proteomes" id="UP000580250">
    <property type="component" value="Unassembled WGS sequence"/>
</dbReference>
<dbReference type="AlphaFoldDB" id="A0A6V7UPL6"/>
<feature type="region of interest" description="Disordered" evidence="8">
    <location>
        <begin position="353"/>
        <end position="386"/>
    </location>
</feature>
<keyword evidence="4" id="KW-0297">G-protein coupled receptor</keyword>
<gene>
    <name evidence="11" type="ORF">MENT_LOCUS14789</name>
</gene>
<comment type="caution">
    <text evidence="11">The sequence shown here is derived from an EMBL/GenBank/DDBJ whole genome shotgun (WGS) entry which is preliminary data.</text>
</comment>
<dbReference type="GO" id="GO:0005886">
    <property type="term" value="C:plasma membrane"/>
    <property type="evidence" value="ECO:0007669"/>
    <property type="project" value="TreeGrafter"/>
</dbReference>
<feature type="transmembrane region" description="Helical" evidence="9">
    <location>
        <begin position="227"/>
        <end position="246"/>
    </location>
</feature>
<evidence type="ECO:0000256" key="9">
    <source>
        <dbReference type="SAM" id="Phobius"/>
    </source>
</evidence>
<dbReference type="GO" id="GO:0008188">
    <property type="term" value="F:neuropeptide receptor activity"/>
    <property type="evidence" value="ECO:0007669"/>
    <property type="project" value="TreeGrafter"/>
</dbReference>
<protein>
    <recommendedName>
        <fullName evidence="10">G-protein coupled receptors family 1 profile domain-containing protein</fullName>
    </recommendedName>
</protein>
<reference evidence="11 12" key="1">
    <citation type="submission" date="2020-08" db="EMBL/GenBank/DDBJ databases">
        <authorList>
            <person name="Koutsovoulos G."/>
            <person name="Danchin GJ E."/>
        </authorList>
    </citation>
    <scope>NUCLEOTIDE SEQUENCE [LARGE SCALE GENOMIC DNA]</scope>
</reference>
<dbReference type="PANTHER" id="PTHR24243">
    <property type="entry name" value="G-PROTEIN COUPLED RECEPTOR"/>
    <property type="match status" value="1"/>
</dbReference>
<feature type="compositionally biased region" description="Low complexity" evidence="8">
    <location>
        <begin position="356"/>
        <end position="370"/>
    </location>
</feature>
<feature type="transmembrane region" description="Helical" evidence="9">
    <location>
        <begin position="146"/>
        <end position="171"/>
    </location>
</feature>
<dbReference type="PROSITE" id="PS50262">
    <property type="entry name" value="G_PROTEIN_RECEP_F1_2"/>
    <property type="match status" value="1"/>
</dbReference>
<keyword evidence="2 9" id="KW-0812">Transmembrane</keyword>
<evidence type="ECO:0000256" key="8">
    <source>
        <dbReference type="SAM" id="MobiDB-lite"/>
    </source>
</evidence>
<evidence type="ECO:0000256" key="4">
    <source>
        <dbReference type="ARBA" id="ARBA00023040"/>
    </source>
</evidence>
<feature type="transmembrane region" description="Helical" evidence="9">
    <location>
        <begin position="287"/>
        <end position="309"/>
    </location>
</feature>
<accession>A0A6V7UPL6</accession>
<evidence type="ECO:0000313" key="11">
    <source>
        <dbReference type="EMBL" id="CAD2161369.1"/>
    </source>
</evidence>
<evidence type="ECO:0000256" key="3">
    <source>
        <dbReference type="ARBA" id="ARBA00022989"/>
    </source>
</evidence>
<dbReference type="PRINTS" id="PR00237">
    <property type="entry name" value="GPCRRHODOPSN"/>
</dbReference>
<dbReference type="InterPro" id="IPR017452">
    <property type="entry name" value="GPCR_Rhodpsn_7TM"/>
</dbReference>
<keyword evidence="6" id="KW-0675">Receptor</keyword>
<dbReference type="Pfam" id="PF00001">
    <property type="entry name" value="7tm_1"/>
    <property type="match status" value="1"/>
</dbReference>
<keyword evidence="3 9" id="KW-1133">Transmembrane helix</keyword>
<evidence type="ECO:0000256" key="1">
    <source>
        <dbReference type="ARBA" id="ARBA00004141"/>
    </source>
</evidence>
<feature type="transmembrane region" description="Helical" evidence="9">
    <location>
        <begin position="110"/>
        <end position="134"/>
    </location>
</feature>
<evidence type="ECO:0000256" key="7">
    <source>
        <dbReference type="ARBA" id="ARBA00023224"/>
    </source>
</evidence>
<keyword evidence="7" id="KW-0807">Transducer</keyword>
<evidence type="ECO:0000256" key="2">
    <source>
        <dbReference type="ARBA" id="ARBA00022692"/>
    </source>
</evidence>
<comment type="subcellular location">
    <subcellularLocation>
        <location evidence="1">Membrane</location>
        <topology evidence="1">Multi-pass membrane protein</topology>
    </subcellularLocation>
</comment>
<keyword evidence="5 9" id="KW-0472">Membrane</keyword>